<organism evidence="2">
    <name type="scientific">Pseudomonas fluorescens</name>
    <dbReference type="NCBI Taxonomy" id="294"/>
    <lineage>
        <taxon>Bacteria</taxon>
        <taxon>Pseudomonadati</taxon>
        <taxon>Pseudomonadota</taxon>
        <taxon>Gammaproteobacteria</taxon>
        <taxon>Pseudomonadales</taxon>
        <taxon>Pseudomonadaceae</taxon>
        <taxon>Pseudomonas</taxon>
    </lineage>
</organism>
<dbReference type="RefSeq" id="WP_038995259.1">
    <property type="nucleotide sequence ID" value="NZ_OZ024668.1"/>
</dbReference>
<dbReference type="AlphaFoldDB" id="A0A5E6VJ11"/>
<protein>
    <submittedName>
        <fullName evidence="2">Uncharacterized protein</fullName>
    </submittedName>
</protein>
<evidence type="ECO:0000313" key="2">
    <source>
        <dbReference type="EMBL" id="VVN17031.1"/>
    </source>
</evidence>
<dbReference type="EMBL" id="OZ024668">
    <property type="protein sequence ID" value="CAK9889300.1"/>
    <property type="molecule type" value="Genomic_DNA"/>
</dbReference>
<gene>
    <name evidence="1" type="ORF">PS652_02129</name>
    <name evidence="2" type="ORF">PS652_04118</name>
</gene>
<proteinExistence type="predicted"/>
<name>A0A5E6VJ11_PSEFL</name>
<reference evidence="2" key="1">
    <citation type="submission" date="2019-09" db="EMBL/GenBank/DDBJ databases">
        <authorList>
            <person name="Chandra G."/>
            <person name="Truman W A."/>
        </authorList>
    </citation>
    <scope>NUCLEOTIDE SEQUENCE [LARGE SCALE GENOMIC DNA]</scope>
    <source>
        <strain evidence="2">PS652</strain>
    </source>
</reference>
<dbReference type="Proteomes" id="UP000326595">
    <property type="component" value="Chromosome"/>
</dbReference>
<evidence type="ECO:0000313" key="1">
    <source>
        <dbReference type="EMBL" id="CAK9889300.1"/>
    </source>
</evidence>
<dbReference type="EMBL" id="CABVHG010000027">
    <property type="protein sequence ID" value="VVN17031.1"/>
    <property type="molecule type" value="Genomic_DNA"/>
</dbReference>
<reference evidence="1 3" key="2">
    <citation type="submission" date="2024-03" db="EMBL/GenBank/DDBJ databases">
        <authorList>
            <person name="Alaster D. Moffat"/>
            <person name="Govind Chandra"/>
            <person name="Andrew W. Truman"/>
        </authorList>
    </citation>
    <scope>NUCLEOTIDE SEQUENCE [LARGE SCALE GENOMIC DNA]</scope>
    <source>
        <strain evidence="1">PS652</strain>
    </source>
</reference>
<accession>A0A5E6VJ11</accession>
<sequence>MTSLLELPVVRLPVGEDLVVLVEDDDGNEVAGEAGVNLAMLDTSGALAVAIEPWPNQQAGDRLRLYWGEQPLTLRVLGDVEVGHTVHLSVPANALGDGQVSVRYALWQPGSGWQQSAPIRVLVKLGRPGQPAPGEYSQLAAPQLNVTEVTSSNVNRVELSIAAYPGMRVRDRVEVEWGGQRFSYLIRRDEVGNALTIQVPGDVIRAAGDGDRAPIAPTNHLLVHYRVIDELLNSSEGEQRSPWSPRVNIRVAINPDPLPAVCVTIRGEGGGGTGCRSVVSDLSGRDLQVEVYTYDYHFRIGDSLALFFDGFAFNGEPVPLQHVEPVTQVPGPVIFNVPNALASTLGRGMAAVSYHRLREDQPHLASPQVPVVFTDDRTALALPRVEQASEDNYLVPDSPATVQIPLYPWIRVGQEVRVIWSGKRFDNGRVFHEQLLTLNEEDLEEGRSYIEHTIPQRHVTQLWGQRAELYYLVDAERSPSLFLQIGDALPLLDAPEVLEAQDGMLAPGDLDEEGATLEIPPGEDVQPGSWITYFWHGVDDEGFASERRQVEDAELPTEFRVSRDIVLASQGQQIQVNYIVSSAARPGRSSHPLTLTVGELDIDLPPVQVPAAPEAVLAPLDAVDGLQVRVEYDGMSQDQQIVLEWQDEHSSDGWVSLPKPGNASGIVDFEVPAAVVGASIRPLQSLVVIRYTVTLDGQPPRFSTPYELYIETLDELPDTHVVEAVDGALDLADFDGDAHFVVAPWPFIALGQWARLQLHGISEGGSVRPILFEGALEEPEQLVNGLNLEIPRELLLQLITSSQFTLELKVCFDGSALEANALTFDALELVINPLGWQPFEVNGWTTGRFSPVTGFTGARFRRRPIGLLPPLRFEVNQPELAKVDDSGEVTLLGQLRQPLFITAYGDDGRDSSYRLEAPLKWFEKPPKQLFTFTSAQDYCLREGLQLPTIGEVIHREGERGLGQLWSEWGDLRANGWLRDEEGDWSGSAMVFLGTPPHPDYAYSLSIGVGRIFPIAHGYVLYVSGYRRASVACQACDASREYRQGEAWGPAPDL</sequence>
<evidence type="ECO:0000313" key="3">
    <source>
        <dbReference type="Proteomes" id="UP000326595"/>
    </source>
</evidence>